<evidence type="ECO:0000313" key="4">
    <source>
        <dbReference type="EMBL" id="BBC28955.1"/>
    </source>
</evidence>
<feature type="transmembrane region" description="Helical" evidence="2">
    <location>
        <begin position="536"/>
        <end position="553"/>
    </location>
</feature>
<evidence type="ECO:0000256" key="2">
    <source>
        <dbReference type="SAM" id="Phobius"/>
    </source>
</evidence>
<evidence type="ECO:0000313" key="5">
    <source>
        <dbReference type="Proteomes" id="UP001321542"/>
    </source>
</evidence>
<sequence>MRQLSHGLIKQLFLIGVVAMVAVVIGGLLISSSDEDSSLKDTLGLVLPLCIAVLGALITPLLTKMLGAAPETVDSQLPCVERALAVSVGSRWRSGAQLWQLQDPTPMEVDWVRSAPWLADHRCNAPDEGALGSPEERGGLDELVEAFRAAPSRRVVVLGPAGSGKSILALRFTLALLEQHTTGTPLPVIFPLATWNPERESLAEWLAERLAADYEALGMTGPSGLMARELLARRLILPVLDGFDELPQAARPLAMRRINAELDENTPLLLTSRVDEYAATVRSTDVLTAASVLQLLPLGLAEACRYLAAASPPVMEHTDATGTLDTAWAPVILRLRDAPEGTPESALRTVLRYPLMVAMARAVCEGHRSDPARNPERLLDARLGTPERMEKHLLDAYLPAVYSRTSGSRWTPDQAQRWLRFLAWRAVDEGDGLIAWWRLERAIPRAVRVFAPGTLAVLLAWPVLYALYAGLDGNVYRSYWGSEPSSGFGGTNDPVNFLVARLPWIVSFSLGSLLLTLRRSLSSDAELQRFLRPRRAAILLAIIAADIATNQLIDRAPCTGSTHRDHLRDCWQYWGAQAGYSCVLGLLTAYVFGYLGIRRTPLPAVLFRREGWAMRRPGISRATLNGVLVGVPSGGVLVTLLVAVSNEVGHSTAVYADYCWKGMAVGGVLGGILVLIGSTFHTLGAVVDPDAVSTPHRSLGQDRSAALARAALLAVGSALLLLAPPWHIEFNLQIPCGLLWLTLGPAALALSAWGRWLTARLWCAATGQLPWRLMTFLDDAHSRGVLRQAGAVYQFRHLKLQERLVSCTAGGGAPATGAPLPQPRTAPVYRPDDEAQR</sequence>
<feature type="transmembrane region" description="Helical" evidence="2">
    <location>
        <begin position="664"/>
        <end position="686"/>
    </location>
</feature>
<dbReference type="EMBL" id="AP018448">
    <property type="protein sequence ID" value="BBC28955.1"/>
    <property type="molecule type" value="Genomic_DNA"/>
</dbReference>
<evidence type="ECO:0000256" key="1">
    <source>
        <dbReference type="SAM" id="MobiDB-lite"/>
    </source>
</evidence>
<accession>A0ABN5V8G8</accession>
<dbReference type="InterPro" id="IPR027417">
    <property type="entry name" value="P-loop_NTPase"/>
</dbReference>
<evidence type="ECO:0000259" key="3">
    <source>
        <dbReference type="PROSITE" id="PS50837"/>
    </source>
</evidence>
<dbReference type="SUPFAM" id="SSF52540">
    <property type="entry name" value="P-loop containing nucleoside triphosphate hydrolases"/>
    <property type="match status" value="1"/>
</dbReference>
<feature type="region of interest" description="Disordered" evidence="1">
    <location>
        <begin position="813"/>
        <end position="837"/>
    </location>
</feature>
<dbReference type="Proteomes" id="UP001321542">
    <property type="component" value="Chromosome"/>
</dbReference>
<feature type="transmembrane region" description="Helical" evidence="2">
    <location>
        <begin position="706"/>
        <end position="726"/>
    </location>
</feature>
<feature type="transmembrane region" description="Helical" evidence="2">
    <location>
        <begin position="732"/>
        <end position="753"/>
    </location>
</feature>
<reference evidence="4 5" key="1">
    <citation type="journal article" date="2010" name="ChemBioChem">
        <title>Cloning and characterization of the biosynthetic gene cluster of 16-membered macrolide antibiotic FD-891: involvement of a dual functional cytochrome P450 monooxygenase catalyzing epoxidation and hydroxylation.</title>
        <authorList>
            <person name="Kudo F."/>
            <person name="Motegi A."/>
            <person name="Mizoue K."/>
            <person name="Eguchi T."/>
        </authorList>
    </citation>
    <scope>NUCLEOTIDE SEQUENCE [LARGE SCALE GENOMIC DNA]</scope>
    <source>
        <strain evidence="4 5">A-8890</strain>
    </source>
</reference>
<feature type="domain" description="NACHT" evidence="3">
    <location>
        <begin position="153"/>
        <end position="273"/>
    </location>
</feature>
<proteinExistence type="predicted"/>
<keyword evidence="2" id="KW-0472">Membrane</keyword>
<dbReference type="Pfam" id="PF05729">
    <property type="entry name" value="NACHT"/>
    <property type="match status" value="1"/>
</dbReference>
<feature type="transmembrane region" description="Helical" evidence="2">
    <location>
        <begin position="12"/>
        <end position="30"/>
    </location>
</feature>
<protein>
    <recommendedName>
        <fullName evidence="3">NACHT domain-containing protein</fullName>
    </recommendedName>
</protein>
<dbReference type="Gene3D" id="3.40.50.300">
    <property type="entry name" value="P-loop containing nucleotide triphosphate hydrolases"/>
    <property type="match status" value="1"/>
</dbReference>
<gene>
    <name evidence="4" type="ORF">SGFS_002460</name>
</gene>
<feature type="transmembrane region" description="Helical" evidence="2">
    <location>
        <begin position="446"/>
        <end position="468"/>
    </location>
</feature>
<reference evidence="4 5" key="2">
    <citation type="journal article" date="2023" name="ChemBioChem">
        <title>Acyltransferase Domain Exchange between Two Independent Type I Polyketide Synthases in the Same Producer Strain of Macrolide Antibiotics.</title>
        <authorList>
            <person name="Kudo F."/>
            <person name="Kishikawa K."/>
            <person name="Tsuboi K."/>
            <person name="Kido T."/>
            <person name="Usui T."/>
            <person name="Hashimoto J."/>
            <person name="Shin-Ya K."/>
            <person name="Miyanaga A."/>
            <person name="Eguchi T."/>
        </authorList>
    </citation>
    <scope>NUCLEOTIDE SEQUENCE [LARGE SCALE GENOMIC DNA]</scope>
    <source>
        <strain evidence="4 5">A-8890</strain>
    </source>
</reference>
<feature type="transmembrane region" description="Helical" evidence="2">
    <location>
        <begin position="573"/>
        <end position="597"/>
    </location>
</feature>
<keyword evidence="2" id="KW-0812">Transmembrane</keyword>
<feature type="transmembrane region" description="Helical" evidence="2">
    <location>
        <begin position="42"/>
        <end position="62"/>
    </location>
</feature>
<keyword evidence="5" id="KW-1185">Reference proteome</keyword>
<dbReference type="RefSeq" id="WP_286246881.1">
    <property type="nucleotide sequence ID" value="NZ_AP018448.1"/>
</dbReference>
<feature type="transmembrane region" description="Helical" evidence="2">
    <location>
        <begin position="495"/>
        <end position="515"/>
    </location>
</feature>
<organism evidence="4 5">
    <name type="scientific">Streptomyces graminofaciens</name>
    <dbReference type="NCBI Taxonomy" id="68212"/>
    <lineage>
        <taxon>Bacteria</taxon>
        <taxon>Bacillati</taxon>
        <taxon>Actinomycetota</taxon>
        <taxon>Actinomycetes</taxon>
        <taxon>Kitasatosporales</taxon>
        <taxon>Streptomycetaceae</taxon>
        <taxon>Streptomyces</taxon>
    </lineage>
</organism>
<feature type="transmembrane region" description="Helical" evidence="2">
    <location>
        <begin position="618"/>
        <end position="644"/>
    </location>
</feature>
<keyword evidence="2" id="KW-1133">Transmembrane helix</keyword>
<dbReference type="PROSITE" id="PS50837">
    <property type="entry name" value="NACHT"/>
    <property type="match status" value="1"/>
</dbReference>
<name>A0ABN5V8G8_9ACTN</name>
<dbReference type="InterPro" id="IPR007111">
    <property type="entry name" value="NACHT_NTPase"/>
</dbReference>